<evidence type="ECO:0000256" key="2">
    <source>
        <dbReference type="ARBA" id="ARBA00024195"/>
    </source>
</evidence>
<evidence type="ECO:0000313" key="4">
    <source>
        <dbReference type="EnsemblMetazoa" id="PPA29125.1"/>
    </source>
</evidence>
<feature type="compositionally biased region" description="Acidic residues" evidence="3">
    <location>
        <begin position="309"/>
        <end position="323"/>
    </location>
</feature>
<dbReference type="CDD" id="cd00190">
    <property type="entry name" value="Tryp_SPc"/>
    <property type="match status" value="1"/>
</dbReference>
<keyword evidence="5" id="KW-1185">Reference proteome</keyword>
<reference evidence="5" key="1">
    <citation type="journal article" date="2008" name="Nat. Genet.">
        <title>The Pristionchus pacificus genome provides a unique perspective on nematode lifestyle and parasitism.</title>
        <authorList>
            <person name="Dieterich C."/>
            <person name="Clifton S.W."/>
            <person name="Schuster L.N."/>
            <person name="Chinwalla A."/>
            <person name="Delehaunty K."/>
            <person name="Dinkelacker I."/>
            <person name="Fulton L."/>
            <person name="Fulton R."/>
            <person name="Godfrey J."/>
            <person name="Minx P."/>
            <person name="Mitreva M."/>
            <person name="Roeseler W."/>
            <person name="Tian H."/>
            <person name="Witte H."/>
            <person name="Yang S.P."/>
            <person name="Wilson R.K."/>
            <person name="Sommer R.J."/>
        </authorList>
    </citation>
    <scope>NUCLEOTIDE SEQUENCE [LARGE SCALE GENOMIC DNA]</scope>
    <source>
        <strain evidence="5">PS312</strain>
    </source>
</reference>
<dbReference type="InterPro" id="IPR001254">
    <property type="entry name" value="Trypsin_dom"/>
</dbReference>
<dbReference type="AlphaFoldDB" id="A0A2A6C121"/>
<reference evidence="4" key="2">
    <citation type="submission" date="2022-06" db="UniProtKB">
        <authorList>
            <consortium name="EnsemblMetazoa"/>
        </authorList>
    </citation>
    <scope>IDENTIFICATION</scope>
    <source>
        <strain evidence="4">PS312</strain>
    </source>
</reference>
<dbReference type="GO" id="GO:0005615">
    <property type="term" value="C:extracellular space"/>
    <property type="evidence" value="ECO:0000318"/>
    <property type="project" value="GO_Central"/>
</dbReference>
<dbReference type="PROSITE" id="PS00135">
    <property type="entry name" value="TRYPSIN_SER"/>
    <property type="match status" value="1"/>
</dbReference>
<dbReference type="Gene3D" id="2.40.10.10">
    <property type="entry name" value="Trypsin-like serine proteases"/>
    <property type="match status" value="2"/>
</dbReference>
<dbReference type="Proteomes" id="UP000005239">
    <property type="component" value="Unassembled WGS sequence"/>
</dbReference>
<dbReference type="PANTHER" id="PTHR24256">
    <property type="entry name" value="TRYPTASE-RELATED"/>
    <property type="match status" value="1"/>
</dbReference>
<comment type="similarity">
    <text evidence="2">Belongs to the peptidase S1 family. CLIP subfamily.</text>
</comment>
<dbReference type="InterPro" id="IPR018114">
    <property type="entry name" value="TRYPSIN_HIS"/>
</dbReference>
<dbReference type="SUPFAM" id="SSF50494">
    <property type="entry name" value="Trypsin-like serine proteases"/>
    <property type="match status" value="1"/>
</dbReference>
<protein>
    <submittedName>
        <fullName evidence="4">Trypsin</fullName>
    </submittedName>
</protein>
<evidence type="ECO:0000313" key="5">
    <source>
        <dbReference type="Proteomes" id="UP000005239"/>
    </source>
</evidence>
<dbReference type="Pfam" id="PF00089">
    <property type="entry name" value="Trypsin"/>
    <property type="match status" value="2"/>
</dbReference>
<evidence type="ECO:0000256" key="1">
    <source>
        <dbReference type="ARBA" id="ARBA00023157"/>
    </source>
</evidence>
<dbReference type="InterPro" id="IPR033116">
    <property type="entry name" value="TRYPSIN_SER"/>
</dbReference>
<name>A0A2A6C121_PRIPA</name>
<feature type="compositionally biased region" description="Basic and acidic residues" evidence="3">
    <location>
        <begin position="114"/>
        <end position="127"/>
    </location>
</feature>
<dbReference type="SMART" id="SM00020">
    <property type="entry name" value="Tryp_SPc"/>
    <property type="match status" value="1"/>
</dbReference>
<dbReference type="InterPro" id="IPR051487">
    <property type="entry name" value="Ser/Thr_Proteases_Immune/Dev"/>
</dbReference>
<organism evidence="4 5">
    <name type="scientific">Pristionchus pacificus</name>
    <name type="common">Parasitic nematode worm</name>
    <dbReference type="NCBI Taxonomy" id="54126"/>
    <lineage>
        <taxon>Eukaryota</taxon>
        <taxon>Metazoa</taxon>
        <taxon>Ecdysozoa</taxon>
        <taxon>Nematoda</taxon>
        <taxon>Chromadorea</taxon>
        <taxon>Rhabditida</taxon>
        <taxon>Rhabditina</taxon>
        <taxon>Diplogasteromorpha</taxon>
        <taxon>Diplogasteroidea</taxon>
        <taxon>Neodiplogasteridae</taxon>
        <taxon>Pristionchus</taxon>
    </lineage>
</organism>
<evidence type="ECO:0000256" key="3">
    <source>
        <dbReference type="SAM" id="MobiDB-lite"/>
    </source>
</evidence>
<gene>
    <name evidence="4" type="primary">WBGene00118679</name>
</gene>
<dbReference type="PROSITE" id="PS50240">
    <property type="entry name" value="TRYPSIN_DOM"/>
    <property type="match status" value="1"/>
</dbReference>
<dbReference type="InterPro" id="IPR009003">
    <property type="entry name" value="Peptidase_S1_PA"/>
</dbReference>
<dbReference type="InterPro" id="IPR043504">
    <property type="entry name" value="Peptidase_S1_PA_chymotrypsin"/>
</dbReference>
<feature type="region of interest" description="Disordered" evidence="3">
    <location>
        <begin position="100"/>
        <end position="323"/>
    </location>
</feature>
<sequence>MDTNSVCAEALLYKGTKWIFSSLLAMMRLTSLLLLLLCSLPISGHDCGRRKSRVLRSRIFGGNEATPGKWPWQVKVDGVCGGTLISPRWILTAAHCFAPNTKGTVEDPEDTPEDPEHTPEDPDHTPEDPENTPEYPDYKPEDPEDTPEEPEDTPEDPEDTPEDPEDIPEEPEDTPEDTPEDPEDTPEDPEDTPEDPEDTSEEPEDTPEDPEDIPKEPEDTPEDTPEDSEDTAEGPEDTPEEPEDTPEDPEDTPEDPEDIPAEPEDTPEDSEDTAEGPEDTPEDPEDNDYPEYTAEEKTYRRNRESDVSVSDDTDSDSADIADSDNEIIQRVPIIYGSENGYEEKNVSRFIIFHEQYARYGNDNEYFLNDITLIELEEPLPFDQFVQAVCLPSKSTVIPRDAQVFATGFGHWNGKNASTRQLCCTYSERWTAFDNKSSNIPDTQLCGGAFGHGAAEGDSGGPLVMQSKGGAWFQVGITSWGNNEEVEVHHQDVIPGVYTNVHEYCDWIEEKTGGEVTCHNAELIDATAGI</sequence>
<accession>A0A8R1YM04</accession>
<feature type="compositionally biased region" description="Acidic residues" evidence="3">
    <location>
        <begin position="219"/>
        <end position="289"/>
    </location>
</feature>
<accession>A0A2A6C121</accession>
<dbReference type="OrthoDB" id="546450at2759"/>
<proteinExistence type="inferred from homology"/>
<dbReference type="EnsemblMetazoa" id="PPA29125.1">
    <property type="protein sequence ID" value="PPA29125.1"/>
    <property type="gene ID" value="WBGene00118679"/>
</dbReference>
<feature type="compositionally biased region" description="Basic and acidic residues" evidence="3">
    <location>
        <begin position="294"/>
        <end position="306"/>
    </location>
</feature>
<keyword evidence="1" id="KW-1015">Disulfide bond</keyword>
<dbReference type="GO" id="GO:0004252">
    <property type="term" value="F:serine-type endopeptidase activity"/>
    <property type="evidence" value="ECO:0000318"/>
    <property type="project" value="GO_Central"/>
</dbReference>
<dbReference type="GO" id="GO:0006508">
    <property type="term" value="P:proteolysis"/>
    <property type="evidence" value="ECO:0000318"/>
    <property type="project" value="GO_Central"/>
</dbReference>
<dbReference type="PROSITE" id="PS00134">
    <property type="entry name" value="TRYPSIN_HIS"/>
    <property type="match status" value="1"/>
</dbReference>
<feature type="compositionally biased region" description="Acidic residues" evidence="3">
    <location>
        <begin position="142"/>
        <end position="211"/>
    </location>
</feature>